<accession>A0A556MX60</accession>
<sequence>MASILLSNDNLLKAIRAKSRVGAEALYDQYAKVLSLAIFRIVRDRELTDTLLEETFHQIWDDAVQYNEHETPLLAWMLGIAKNLALQQTTVIKTETTESVILEFKLA</sequence>
<dbReference type="GO" id="GO:0003700">
    <property type="term" value="F:DNA-binding transcription factor activity"/>
    <property type="evidence" value="ECO:0007669"/>
    <property type="project" value="InterPro"/>
</dbReference>
<evidence type="ECO:0008006" key="3">
    <source>
        <dbReference type="Google" id="ProtNLM"/>
    </source>
</evidence>
<proteinExistence type="predicted"/>
<name>A0A556MX60_9SPHI</name>
<dbReference type="RefSeq" id="WP_144248067.1">
    <property type="nucleotide sequence ID" value="NZ_VLPK01000001.1"/>
</dbReference>
<dbReference type="AlphaFoldDB" id="A0A556MX60"/>
<gene>
    <name evidence="1" type="ORF">FO440_10105</name>
</gene>
<dbReference type="SUPFAM" id="SSF88946">
    <property type="entry name" value="Sigma2 domain of RNA polymerase sigma factors"/>
    <property type="match status" value="1"/>
</dbReference>
<dbReference type="Gene3D" id="1.10.1740.10">
    <property type="match status" value="1"/>
</dbReference>
<dbReference type="EMBL" id="VLPK01000001">
    <property type="protein sequence ID" value="TSJ44506.1"/>
    <property type="molecule type" value="Genomic_DNA"/>
</dbReference>
<reference evidence="1 2" key="1">
    <citation type="submission" date="2019-07" db="EMBL/GenBank/DDBJ databases">
        <authorList>
            <person name="Huq M.A."/>
        </authorList>
    </citation>
    <scope>NUCLEOTIDE SEQUENCE [LARGE SCALE GENOMIC DNA]</scope>
    <source>
        <strain evidence="1 2">MAH-19</strain>
    </source>
</reference>
<dbReference type="OrthoDB" id="799948at2"/>
<protein>
    <recommendedName>
        <fullName evidence="3">RNA polymerase sigma-70 region 2 domain-containing protein</fullName>
    </recommendedName>
</protein>
<evidence type="ECO:0000313" key="2">
    <source>
        <dbReference type="Proteomes" id="UP000318733"/>
    </source>
</evidence>
<keyword evidence="2" id="KW-1185">Reference proteome</keyword>
<dbReference type="Proteomes" id="UP000318733">
    <property type="component" value="Unassembled WGS sequence"/>
</dbReference>
<organism evidence="1 2">
    <name type="scientific">Mucilaginibacter corticis</name>
    <dbReference type="NCBI Taxonomy" id="2597670"/>
    <lineage>
        <taxon>Bacteria</taxon>
        <taxon>Pseudomonadati</taxon>
        <taxon>Bacteroidota</taxon>
        <taxon>Sphingobacteriia</taxon>
        <taxon>Sphingobacteriales</taxon>
        <taxon>Sphingobacteriaceae</taxon>
        <taxon>Mucilaginibacter</taxon>
    </lineage>
</organism>
<comment type="caution">
    <text evidence="1">The sequence shown here is derived from an EMBL/GenBank/DDBJ whole genome shotgun (WGS) entry which is preliminary data.</text>
</comment>
<dbReference type="GO" id="GO:0006352">
    <property type="term" value="P:DNA-templated transcription initiation"/>
    <property type="evidence" value="ECO:0007669"/>
    <property type="project" value="InterPro"/>
</dbReference>
<dbReference type="InterPro" id="IPR013325">
    <property type="entry name" value="RNA_pol_sigma_r2"/>
</dbReference>
<evidence type="ECO:0000313" key="1">
    <source>
        <dbReference type="EMBL" id="TSJ44506.1"/>
    </source>
</evidence>